<feature type="domain" description="PAC" evidence="4">
    <location>
        <begin position="264"/>
        <end position="317"/>
    </location>
</feature>
<dbReference type="InterPro" id="IPR036457">
    <property type="entry name" value="PPM-type-like_dom_sf"/>
</dbReference>
<evidence type="ECO:0000313" key="6">
    <source>
        <dbReference type="Proteomes" id="UP000526501"/>
    </source>
</evidence>
<dbReference type="AlphaFoldDB" id="A0A7X1E8L8"/>
<evidence type="ECO:0000259" key="3">
    <source>
        <dbReference type="PROSITE" id="PS50112"/>
    </source>
</evidence>
<name>A0A7X1E8L8_9BACT</name>
<dbReference type="SUPFAM" id="SSF55785">
    <property type="entry name" value="PYP-like sensor domain (PAS domain)"/>
    <property type="match status" value="2"/>
</dbReference>
<evidence type="ECO:0000259" key="4">
    <source>
        <dbReference type="PROSITE" id="PS50113"/>
    </source>
</evidence>
<evidence type="ECO:0000256" key="2">
    <source>
        <dbReference type="SAM" id="Coils"/>
    </source>
</evidence>
<sequence>MSLTESILDEMLSRVGINSELREAGGTITLNQGEIDDLLQEAYSHGIKEGRKNSFQKDDDIGTQLFKQLMKSLPDHVYFKDRESKFICVNESMANYHGHKDPAELIGKTDFDFFEQGSARAKFDDEQEIIRTGKGWSFREERSVHDHQSERWVISSKLPLFDKAGKICGTFGLSRDITKQKLAEREVARHRRLLQTIVQILPCRLFIRDREGRYMLVNQEYRKVIGIPPHLDIAGKRLTEVIDDPRADRVLAEDLQVIESGVPILNKLEYDKSILAGNRWVLTSKVPLKTDSETVEGIVGMSLDITEQKKAEELARKAKEALQAKNEQYEEELQVARQLQEQLMSMGFDESRMYSKTGYKWRFGACYFYKPSHHLAGDFFHIIPVDDNKIGILVCDVMGHGVKAALVTMLIRGLMTEIPDILSHPSKVLQHLNETLISLAEDEEFPRFVTAAYLIVDLDKGEAVIANAGHPCPLLKDSASDFMECPCDIVGPALGLLGGEPFGDTTFSLESEAEIFLFTDGIIEQMTDKGEEFGKDGLAKALGFENSRNVCKQLQNLKTALRGALNGAPSSDDICVVGLKLTPNSLCSC</sequence>
<dbReference type="Pfam" id="PF07228">
    <property type="entry name" value="SpoIIE"/>
    <property type="match status" value="1"/>
</dbReference>
<feature type="coiled-coil region" evidence="2">
    <location>
        <begin position="308"/>
        <end position="346"/>
    </location>
</feature>
<dbReference type="PANTHER" id="PTHR43156:SF2">
    <property type="entry name" value="STAGE II SPORULATION PROTEIN E"/>
    <property type="match status" value="1"/>
</dbReference>
<dbReference type="PROSITE" id="PS50113">
    <property type="entry name" value="PAC"/>
    <property type="match status" value="2"/>
</dbReference>
<dbReference type="CDD" id="cd00130">
    <property type="entry name" value="PAS"/>
    <property type="match status" value="1"/>
</dbReference>
<dbReference type="Proteomes" id="UP000526501">
    <property type="component" value="Unassembled WGS sequence"/>
</dbReference>
<dbReference type="InterPro" id="IPR000700">
    <property type="entry name" value="PAS-assoc_C"/>
</dbReference>
<reference evidence="5 6" key="1">
    <citation type="submission" date="2020-07" db="EMBL/GenBank/DDBJ databases">
        <authorList>
            <person name="Feng X."/>
        </authorList>
    </citation>
    <scope>NUCLEOTIDE SEQUENCE [LARGE SCALE GENOMIC DNA]</scope>
    <source>
        <strain evidence="5 6">JCM23202</strain>
    </source>
</reference>
<evidence type="ECO:0000256" key="1">
    <source>
        <dbReference type="ARBA" id="ARBA00022801"/>
    </source>
</evidence>
<feature type="domain" description="PAS" evidence="3">
    <location>
        <begin position="190"/>
        <end position="261"/>
    </location>
</feature>
<keyword evidence="1" id="KW-0378">Hydrolase</keyword>
<dbReference type="RefSeq" id="WP_185660789.1">
    <property type="nucleotide sequence ID" value="NZ_CAWPOO010000012.1"/>
</dbReference>
<keyword evidence="6" id="KW-1185">Reference proteome</keyword>
<dbReference type="InterPro" id="IPR035965">
    <property type="entry name" value="PAS-like_dom_sf"/>
</dbReference>
<dbReference type="SMART" id="SM00091">
    <property type="entry name" value="PAS"/>
    <property type="match status" value="2"/>
</dbReference>
<evidence type="ECO:0000313" key="5">
    <source>
        <dbReference type="EMBL" id="MBC2606920.1"/>
    </source>
</evidence>
<dbReference type="Gene3D" id="3.30.450.20">
    <property type="entry name" value="PAS domain"/>
    <property type="match status" value="2"/>
</dbReference>
<dbReference type="SUPFAM" id="SSF81606">
    <property type="entry name" value="PP2C-like"/>
    <property type="match status" value="1"/>
</dbReference>
<accession>A0A7X1E8L8</accession>
<dbReference type="PANTHER" id="PTHR43156">
    <property type="entry name" value="STAGE II SPORULATION PROTEIN E-RELATED"/>
    <property type="match status" value="1"/>
</dbReference>
<keyword evidence="2" id="KW-0175">Coiled coil</keyword>
<comment type="caution">
    <text evidence="5">The sequence shown here is derived from an EMBL/GenBank/DDBJ whole genome shotgun (WGS) entry which is preliminary data.</text>
</comment>
<dbReference type="InterPro" id="IPR000014">
    <property type="entry name" value="PAS"/>
</dbReference>
<dbReference type="NCBIfam" id="TIGR00229">
    <property type="entry name" value="sensory_box"/>
    <property type="match status" value="2"/>
</dbReference>
<dbReference type="PROSITE" id="PS50112">
    <property type="entry name" value="PAS"/>
    <property type="match status" value="1"/>
</dbReference>
<dbReference type="Gene3D" id="3.60.40.10">
    <property type="entry name" value="PPM-type phosphatase domain"/>
    <property type="match status" value="1"/>
</dbReference>
<dbReference type="Pfam" id="PF08448">
    <property type="entry name" value="PAS_4"/>
    <property type="match status" value="2"/>
</dbReference>
<dbReference type="GO" id="GO:0016791">
    <property type="term" value="F:phosphatase activity"/>
    <property type="evidence" value="ECO:0007669"/>
    <property type="project" value="TreeGrafter"/>
</dbReference>
<dbReference type="InterPro" id="IPR052016">
    <property type="entry name" value="Bact_Sigma-Reg"/>
</dbReference>
<organism evidence="5 6">
    <name type="scientific">Pelagicoccus albus</name>
    <dbReference type="NCBI Taxonomy" id="415222"/>
    <lineage>
        <taxon>Bacteria</taxon>
        <taxon>Pseudomonadati</taxon>
        <taxon>Verrucomicrobiota</taxon>
        <taxon>Opitutia</taxon>
        <taxon>Puniceicoccales</taxon>
        <taxon>Pelagicoccaceae</taxon>
        <taxon>Pelagicoccus</taxon>
    </lineage>
</organism>
<dbReference type="InterPro" id="IPR001932">
    <property type="entry name" value="PPM-type_phosphatase-like_dom"/>
</dbReference>
<proteinExistence type="predicted"/>
<dbReference type="InterPro" id="IPR013656">
    <property type="entry name" value="PAS_4"/>
</dbReference>
<dbReference type="EMBL" id="JACHVC010000012">
    <property type="protein sequence ID" value="MBC2606920.1"/>
    <property type="molecule type" value="Genomic_DNA"/>
</dbReference>
<protein>
    <submittedName>
        <fullName evidence="5">SpoIIE family protein phosphatase</fullName>
    </submittedName>
</protein>
<feature type="domain" description="PAC" evidence="4">
    <location>
        <begin position="137"/>
        <end position="189"/>
    </location>
</feature>
<dbReference type="SMART" id="SM00331">
    <property type="entry name" value="PP2C_SIG"/>
    <property type="match status" value="1"/>
</dbReference>
<gene>
    <name evidence="5" type="ORF">H5P27_12780</name>
</gene>